<dbReference type="SMART" id="SM00119">
    <property type="entry name" value="HECTc"/>
    <property type="match status" value="1"/>
</dbReference>
<feature type="active site" description="Glycyl thioester intermediate" evidence="3">
    <location>
        <position position="3540"/>
    </location>
</feature>
<dbReference type="EMBL" id="JAPMOS010000172">
    <property type="protein sequence ID" value="KAJ4454246.1"/>
    <property type="molecule type" value="Genomic_DNA"/>
</dbReference>
<dbReference type="InterPro" id="IPR029063">
    <property type="entry name" value="SAM-dependent_MTases_sf"/>
</dbReference>
<reference evidence="6" key="1">
    <citation type="journal article" date="2022" name="bioRxiv">
        <title>Genomics of Preaxostyla Flagellates Illuminates Evolutionary Transitions and the Path Towards Mitochondrial Loss.</title>
        <authorList>
            <person name="Novak L.V.F."/>
            <person name="Treitli S.C."/>
            <person name="Pyrih J."/>
            <person name="Halakuc P."/>
            <person name="Pipaliya S.V."/>
            <person name="Vacek V."/>
            <person name="Brzon O."/>
            <person name="Soukal P."/>
            <person name="Eme L."/>
            <person name="Dacks J.B."/>
            <person name="Karnkowska A."/>
            <person name="Elias M."/>
            <person name="Hampl V."/>
        </authorList>
    </citation>
    <scope>NUCLEOTIDE SEQUENCE</scope>
    <source>
        <strain evidence="6">RCP-MX</strain>
    </source>
</reference>
<evidence type="ECO:0000256" key="3">
    <source>
        <dbReference type="PROSITE-ProRule" id="PRU00104"/>
    </source>
</evidence>
<accession>A0ABQ8U8Q8</accession>
<feature type="region of interest" description="Disordered" evidence="4">
    <location>
        <begin position="414"/>
        <end position="433"/>
    </location>
</feature>
<organism evidence="6 7">
    <name type="scientific">Paratrimastix pyriformis</name>
    <dbReference type="NCBI Taxonomy" id="342808"/>
    <lineage>
        <taxon>Eukaryota</taxon>
        <taxon>Metamonada</taxon>
        <taxon>Preaxostyla</taxon>
        <taxon>Paratrimastigidae</taxon>
        <taxon>Paratrimastix</taxon>
    </lineage>
</organism>
<dbReference type="PANTHER" id="PTHR46654">
    <property type="entry name" value="E3 UBIQUITIN-PROTEIN LIGASE HECTD3"/>
    <property type="match status" value="1"/>
</dbReference>
<keyword evidence="7" id="KW-1185">Reference proteome</keyword>
<keyword evidence="2" id="KW-1015">Disulfide bond</keyword>
<dbReference type="InterPro" id="IPR000859">
    <property type="entry name" value="CUB_dom"/>
</dbReference>
<dbReference type="Gene3D" id="3.30.2160.10">
    <property type="entry name" value="Hect, E3 ligase catalytic domain"/>
    <property type="match status" value="1"/>
</dbReference>
<protein>
    <submittedName>
        <fullName evidence="6">HECT E3 ubiquitin ligase</fullName>
    </submittedName>
</protein>
<name>A0ABQ8U8Q8_9EUKA</name>
<comment type="caution">
    <text evidence="6">The sequence shown here is derived from an EMBL/GenBank/DDBJ whole genome shotgun (WGS) entry which is preliminary data.</text>
</comment>
<dbReference type="InterPro" id="IPR000569">
    <property type="entry name" value="HECT_dom"/>
</dbReference>
<evidence type="ECO:0000256" key="1">
    <source>
        <dbReference type="ARBA" id="ARBA00022786"/>
    </source>
</evidence>
<dbReference type="Pfam" id="PF00632">
    <property type="entry name" value="HECT"/>
    <property type="match status" value="2"/>
</dbReference>
<feature type="compositionally biased region" description="Low complexity" evidence="4">
    <location>
        <begin position="363"/>
        <end position="374"/>
    </location>
</feature>
<evidence type="ECO:0000256" key="2">
    <source>
        <dbReference type="ARBA" id="ARBA00023157"/>
    </source>
</evidence>
<dbReference type="InterPro" id="IPR035914">
    <property type="entry name" value="Sperma_CUB_dom_sf"/>
</dbReference>
<dbReference type="PROSITE" id="PS50237">
    <property type="entry name" value="HECT"/>
    <property type="match status" value="1"/>
</dbReference>
<feature type="compositionally biased region" description="Polar residues" evidence="4">
    <location>
        <begin position="488"/>
        <end position="499"/>
    </location>
</feature>
<feature type="region of interest" description="Disordered" evidence="4">
    <location>
        <begin position="480"/>
        <end position="499"/>
    </location>
</feature>
<dbReference type="SUPFAM" id="SSF49854">
    <property type="entry name" value="Spermadhesin, CUB domain"/>
    <property type="match status" value="1"/>
</dbReference>
<evidence type="ECO:0000313" key="6">
    <source>
        <dbReference type="EMBL" id="KAJ4454246.1"/>
    </source>
</evidence>
<gene>
    <name evidence="6" type="ORF">PAPYR_11101</name>
</gene>
<dbReference type="InterPro" id="IPR035983">
    <property type="entry name" value="Hect_E3_ubiquitin_ligase"/>
</dbReference>
<dbReference type="InterPro" id="IPR042469">
    <property type="entry name" value="HECTD3"/>
</dbReference>
<dbReference type="PANTHER" id="PTHR46654:SF1">
    <property type="entry name" value="E3 UBIQUITIN-PROTEIN LIGASE HECTD3"/>
    <property type="match status" value="1"/>
</dbReference>
<dbReference type="Proteomes" id="UP001141327">
    <property type="component" value="Unassembled WGS sequence"/>
</dbReference>
<dbReference type="Gene3D" id="3.90.1750.10">
    <property type="entry name" value="Hect, E3 ligase catalytic domains"/>
    <property type="match status" value="1"/>
</dbReference>
<evidence type="ECO:0000259" key="5">
    <source>
        <dbReference type="PROSITE" id="PS50237"/>
    </source>
</evidence>
<evidence type="ECO:0000313" key="7">
    <source>
        <dbReference type="Proteomes" id="UP001141327"/>
    </source>
</evidence>
<evidence type="ECO:0000256" key="4">
    <source>
        <dbReference type="SAM" id="MobiDB-lite"/>
    </source>
</evidence>
<feature type="domain" description="HECT" evidence="5">
    <location>
        <begin position="3183"/>
        <end position="3582"/>
    </location>
</feature>
<feature type="region of interest" description="Disordered" evidence="4">
    <location>
        <begin position="363"/>
        <end position="384"/>
    </location>
</feature>
<sequence>MHNVCADRLEPGRQSVSLVLTPWSRSHCHKRGSGLFAGSNLGNGSEFSDRVFGRPLSVACAYLVHEASFASTEVQAPPEIEIKDVPHPYPNNHDWSREISIPGCMAYQITFDARCATEANYDYLKIFKARGQANPIHTLTGRQGSWPTAPILVTDTPTLYLVFHSDGSNNGWGFECIIRPDPASWSAQVSARTPVCPIPGAYPDTARQAYYAALDVAMVLLGAGNASALHEISRHEQSLGRLLESPCPMARGVLPEVLALLEAALRQPRAPGWAGALMPALRAAAPVKDTERLTRCILEDLLVIDPSEQKPVALLLSELCKVAPLHATCGPAQRAHFVSLVGSYPILLRDLLKAVQAVTEQGPSAAAASSSPSPRLLGTPPPAPQRPGYLTVPLVHAWQQSVALQMNLLSAAQTRQRQDAEKQQRRGAPAPQTGTLAASLATVVDECVLKCLLVLYGLEPVAAAAPEPVVGAPSNPLLGGRPAPLQRAPSSSKGLVRSSSFKRVREGSASGSDLILGPGSLSLSRLVGPAIAADTLFGALRVRADRVLARTSAYNALASLFLMYPAPQDPAGPFAPAKCAPHSAPTVRSVCISPAPLALQYDALVRLAELFRQRTEAVLTQTPEGEEDAAPSVALDPCLGLTEGALPGPLRAALQQSFRGFCDVLLRALQNTVSHNPSVLPSRTALDMLKTSLMVGFTSTLRPGDATVVSWVVESGLLGIAKSLIQVQPPWSRSSVAAIRLVQMMALSFASLPPAEPVGTSVDQIAQVCARSLAVRAGAPLDPEVGKPVSLDPVPQGVDDSLLFELLATLLRIVHEPRLHAWFTATLPPAGTAIDLDSRTFQEGTSPLVVLLGALMGPPNTSFRVARLAALLLGILLPQCVPLSVAEKLSVIPPVVPAPPAEPLPLYLATMPLQLNRAITTFLHTLLCSSAVSAQSWAATLAASVGEGILGLPKALEATGLAGKLDKPINRISRQIARGLHSLSVLSGNLSQAIRVGSLVQHISSGRTALVLEGTPLDQSVLVIFLQSGSNTPAPEERPLLLPLTALSSLETVHPTMPKTALFDGLAVAPTLTARAVLDSLISLLEALENAPQLPNPTVPTGVLPYLALVRRKVAEALGMLFADSSAGWLGLFLADEPLRTRGLPLLVRTSILPVATSSAISTCTPSTVAQLEEILQSQLHPAIALLPDHEELPKPGESPKAAPKPVIASALIADSCVASLWKDTTAHFVSLAICGRCHALVGTALCEGCKAGSIRPPGCPTCGKPVRQRCPSCRQEGDTLFMRGVVSRAEIEAAVNVAARDINTAIIAVPPPAAGPAFLPFLRLPFQTISSSSPAELFFFNPATGFLQRHSKGSLTSSGGLQAYFVGRETEQPVSLGSVAPPQFIPALIGPMANEGMSPMTEPVPMECLLTQQGLKAVLEHLHRFPAVALSPVGAAAGPVQTSPQFEAGLQVAAQLSLTGTPACAPSPIYQPIAELYKTQRFAPISLRTAHPFVANLSYSQTLVLPVARSYTVTFDAHSHSHNDDVGEHQDGVQQALRLPKGDRQDWGWDCTITAEQIANFSMPMTDDRGEVISPKVFETGHNYENNMNDRRTFSQPGADAYEVEFDPRCSTENNCDWVSVHSGEDWDTPLYRFSGKIGENQKSRLYVDAQVVGMRFTSDGSVVDWGVRALIHPCKRARFASYPIELCSYLLAAARVHAGSRVLVLGREIGGLAALAAHAVGSEGAVVVATPNQRIVYPSAARLYRSFCLTPQAQAENPSPSICPPQLRVLPDDILAGDHPTLRGGFDAVVLTSPPATGQDLLRIGTRFGRPNMVVVYPSVSRQFYAVAAPMLASWHPPRDLPPRGAQVGLVVTPASNPDWMHVPPERDLIHGEVVVPTGPASSPPSAADQALDLCRRYNVCSSCATTTPLPQFGFDCLTCGLTGDCQFVSAAPSSFFCSCPSFRIRNMTDQKATWSCVSTVPLSLSINTADVDSCRCTGLPHGASTAAPATQLAYACKSCRSADKNGLMVCARCAVGCHVEHRWCSSASGPSCASALSATASSFPGSPWLASSWGLLTTATALPVMGLGDLLVPPDQPVIPDEKLNLVEKKDGPGGSSGRATALPPHILGMLHPEMAAFLRSASESPALTPADLSRGHLVFVMPTFMAMPKMTVPMMTQPSFVPADQLSKFFPHALPETSPALPPRDKIPADPWLTLRGRVGVVVYVGSGAEPMVCVEFSDHDRALRWKRFVPLTQLAAVPGDDDSALTKRVPTAGRSMSLNELLATATLQPAAARALVLYYNEVQSCQAQTAALDAFMRVFSQWPSGLAGVPALTPSIFGAQSLSTLLALFLASRQRVQSASLRSPALDGFEETLSNLLITGSPAHADTSGLSLAQKAALPDDVASVASLLLQYTTMLFSPANRSGGPSMVSVATPGALDYSQAVIIETPHPYQNNMDLHLEIPIPGAKGLLLRFDGRCSTETNCDRMNVTTAQEVSDTTRLVMWTGQYNAEHVCYRIPDRDRVWVHFYSDGSNVDVGMKLTIFPEGLGSKVVDAPTPAATGGPVLPSAKEQLSRLVPSLNRLFYGAPLPRESLNLMGDGLAAAFLSPLSPLALSSLRALLSSPQVSPSHPVYSPSTAQALCSSLETALQECSAKKGSAGQALNDVNDCIRLLIRFLSRWPLMEPAQRDLILPVFSKTSQRIAALLPALSSSDRSSIPPRFEAHEYSIIELLVSIRLLTERSGPTNPSEITVCPLYSDALTPLDKLVEVVRINDALWRMYHGKQAHLPLPLIASAFAYAKYDLWVETPHPVVVNGSGEVVHRIEIAQPPWLQDLGVECQVRVEFDPRTALADGDSIMINCGGNQTGVGRGQVSGCTVLENNSNVRGIELTSPRAADLRAPEASRPWGFGAYFQPSITNIAPIRERAQRMLEGKYLGQVRQMFAAMNSPKWTFARDSDMVRRLNEHTLEHSSQVCGGLLLLAAPCAHAYLLVMGVMCVCACGPSRAVSRSFYVAFFFPALVQPSVTHPSLLYREFASEQDRQETYVRFYMWRVYNWLLRDVLSCFDFEHSIPRHQADLVQAASEDFVSEDAPVATATATTPATAAATVAASAASVAAPAAGPAAGAPAPNGRFSRMAYRMCALKRIVFSRFKMDAWERLLQLDQHSNRAEVGINRTRRHLRSAFRAEHTTFMQLARHFLGRPDSLKCTAENRAYRVNFQGEGSTDAGGPYRESLSDMCSELQARKTPRDPGLAVLIPTSNNFNGLGECRDSFMLDPETLAEGHIFAPGSQIPLPVNPRAEADPTFFLGCLMGVALRTKNPLNLELSQMLWKPLVGEMPTLKDLEMVDASLCSSLSTFDGMSEEDWQDSGFCWQVMSCDEKEVPLRPDGCALPVAYADRQLFKQQILQYRLNECGALPLILPGAPTEGDGMSNMQRALLLPQSKVAALRRGLQAVVPVDYLNVMTGDELRYFICGSADVDVHVLRATAAYDGVSPSAPHVQYFWRAVESMTPAERRMLIRFVTGRSRLPNSAELRRAPFKINNWGRDNPNRYMPVSHTCGQSLDLPQYTSYDVCRSRLLYAITNCTAIDNDGTNPEGGFTE</sequence>
<keyword evidence="1 3" id="KW-0833">Ubl conjugation pathway</keyword>
<dbReference type="SUPFAM" id="SSF56204">
    <property type="entry name" value="Hect, E3 ligase catalytic domain"/>
    <property type="match status" value="1"/>
</dbReference>
<dbReference type="SUPFAM" id="SSF53335">
    <property type="entry name" value="S-adenosyl-L-methionine-dependent methyltransferases"/>
    <property type="match status" value="1"/>
</dbReference>
<dbReference type="Gene3D" id="2.60.120.290">
    <property type="entry name" value="Spermadhesin, CUB domain"/>
    <property type="match status" value="1"/>
</dbReference>
<dbReference type="CDD" id="cd00041">
    <property type="entry name" value="CUB"/>
    <property type="match status" value="1"/>
</dbReference>
<dbReference type="Gene3D" id="3.30.2410.10">
    <property type="entry name" value="Hect, E3 ligase catalytic domain"/>
    <property type="match status" value="1"/>
</dbReference>
<proteinExistence type="predicted"/>